<evidence type="ECO:0000313" key="1">
    <source>
        <dbReference type="EMBL" id="BBM38766.1"/>
    </source>
</evidence>
<dbReference type="KEGG" id="lhf:JCM16775_1475"/>
<dbReference type="InterPro" id="IPR011004">
    <property type="entry name" value="Trimer_LpxA-like_sf"/>
</dbReference>
<dbReference type="CDD" id="cd04645">
    <property type="entry name" value="LbH_gamma_CA_like"/>
    <property type="match status" value="1"/>
</dbReference>
<dbReference type="PANTHER" id="PTHR13061:SF29">
    <property type="entry name" value="GAMMA CARBONIC ANHYDRASE-LIKE 1, MITOCHONDRIAL-RELATED"/>
    <property type="match status" value="1"/>
</dbReference>
<dbReference type="InterPro" id="IPR047324">
    <property type="entry name" value="LbH_gamma_CA-like"/>
</dbReference>
<dbReference type="Pfam" id="PF00132">
    <property type="entry name" value="Hexapep"/>
    <property type="match status" value="1"/>
</dbReference>
<keyword evidence="2" id="KW-1185">Reference proteome</keyword>
<dbReference type="InterPro" id="IPR050484">
    <property type="entry name" value="Transf_Hexapept/Carb_Anhydrase"/>
</dbReference>
<protein>
    <submittedName>
        <fullName evidence="1">Hexapaptide repeat-containing transferase</fullName>
    </submittedName>
</protein>
<dbReference type="PANTHER" id="PTHR13061">
    <property type="entry name" value="DYNACTIN SUBUNIT P25"/>
    <property type="match status" value="1"/>
</dbReference>
<dbReference type="GO" id="GO:0016740">
    <property type="term" value="F:transferase activity"/>
    <property type="evidence" value="ECO:0007669"/>
    <property type="project" value="UniProtKB-KW"/>
</dbReference>
<dbReference type="EMBL" id="AP019823">
    <property type="protein sequence ID" value="BBM38766.1"/>
    <property type="molecule type" value="Genomic_DNA"/>
</dbReference>
<dbReference type="InterPro" id="IPR001451">
    <property type="entry name" value="Hexapep"/>
</dbReference>
<proteinExistence type="predicted"/>
<dbReference type="RefSeq" id="WP_026746160.1">
    <property type="nucleotide sequence ID" value="NZ_AP019823.1"/>
</dbReference>
<organism evidence="1 2">
    <name type="scientific">Leptotrichia hofstadii</name>
    <dbReference type="NCBI Taxonomy" id="157688"/>
    <lineage>
        <taxon>Bacteria</taxon>
        <taxon>Fusobacteriati</taxon>
        <taxon>Fusobacteriota</taxon>
        <taxon>Fusobacteriia</taxon>
        <taxon>Fusobacteriales</taxon>
        <taxon>Leptotrichiaceae</taxon>
        <taxon>Leptotrichia</taxon>
    </lineage>
</organism>
<dbReference type="Gene3D" id="2.160.10.10">
    <property type="entry name" value="Hexapeptide repeat proteins"/>
    <property type="match status" value="1"/>
</dbReference>
<evidence type="ECO:0000313" key="2">
    <source>
        <dbReference type="Proteomes" id="UP000321892"/>
    </source>
</evidence>
<sequence>MIYELDGIKPKISGEVFIAESADVMGNVELNDGVNIWFGAVLRGDVEKIIIGKNSNVQDNSTLHTDFGLPCIVGENVTVGHNVILHSCEIGDNVIVGMGSAVLNGSKIAPNCLIGAGSLVTHKIPYEKGVLILGSPAKIVRKLTDEEIEHIQKNADHYVKNGKLFAKALKKENI</sequence>
<dbReference type="Proteomes" id="UP000321892">
    <property type="component" value="Chromosome"/>
</dbReference>
<dbReference type="AlphaFoldDB" id="A0A510JHV4"/>
<accession>A0A510JHV4</accession>
<keyword evidence="1" id="KW-0808">Transferase</keyword>
<reference evidence="1 2" key="1">
    <citation type="submission" date="2019-07" db="EMBL/GenBank/DDBJ databases">
        <title>Complete Genome Sequence of Leptotrichia hofstadii Strain JCM16775.</title>
        <authorList>
            <person name="Watanabe S."/>
            <person name="Cui L."/>
        </authorList>
    </citation>
    <scope>NUCLEOTIDE SEQUENCE [LARGE SCALE GENOMIC DNA]</scope>
    <source>
        <strain evidence="1 2">JCM16775</strain>
    </source>
</reference>
<dbReference type="SUPFAM" id="SSF51161">
    <property type="entry name" value="Trimeric LpxA-like enzymes"/>
    <property type="match status" value="1"/>
</dbReference>
<name>A0A510JHV4_9FUSO</name>
<dbReference type="OrthoDB" id="9803036at2"/>
<gene>
    <name evidence="1" type="ORF">JCM16775_1475</name>
</gene>